<dbReference type="NCBIfam" id="TIGR00611">
    <property type="entry name" value="recf"/>
    <property type="match status" value="1"/>
</dbReference>
<reference evidence="15" key="1">
    <citation type="submission" date="2020-08" db="EMBL/GenBank/DDBJ databases">
        <title>Genome public.</title>
        <authorList>
            <person name="Liu C."/>
            <person name="Sun Q."/>
        </authorList>
    </citation>
    <scope>NUCLEOTIDE SEQUENCE</scope>
    <source>
        <strain evidence="15">NSJ-24</strain>
    </source>
</reference>
<evidence type="ECO:0000259" key="14">
    <source>
        <dbReference type="Pfam" id="PF02463"/>
    </source>
</evidence>
<keyword evidence="5 12" id="KW-0235">DNA replication</keyword>
<dbReference type="InterPro" id="IPR027417">
    <property type="entry name" value="P-loop_NTPase"/>
</dbReference>
<dbReference type="Gene3D" id="3.40.50.300">
    <property type="entry name" value="P-loop containing nucleotide triphosphate hydrolases"/>
    <property type="match status" value="1"/>
</dbReference>
<proteinExistence type="inferred from homology"/>
<accession>A0A926E7T5</accession>
<evidence type="ECO:0000256" key="6">
    <source>
        <dbReference type="ARBA" id="ARBA00022741"/>
    </source>
</evidence>
<keyword evidence="10 12" id="KW-0234">DNA repair</keyword>
<comment type="function">
    <text evidence="12 13">The RecF protein is involved in DNA metabolism; it is required for DNA replication and normal SOS inducibility. RecF binds preferentially to single-stranded, linear DNA. It also seems to bind ATP.</text>
</comment>
<dbReference type="AlphaFoldDB" id="A0A926E7T5"/>
<comment type="similarity">
    <text evidence="2 12 13">Belongs to the RecF family.</text>
</comment>
<evidence type="ECO:0000256" key="5">
    <source>
        <dbReference type="ARBA" id="ARBA00022705"/>
    </source>
</evidence>
<dbReference type="EMBL" id="JACRTA010000001">
    <property type="protein sequence ID" value="MBC8567925.1"/>
    <property type="molecule type" value="Genomic_DNA"/>
</dbReference>
<dbReference type="HAMAP" id="MF_00365">
    <property type="entry name" value="RecF"/>
    <property type="match status" value="1"/>
</dbReference>
<dbReference type="InterPro" id="IPR001238">
    <property type="entry name" value="DNA-binding_RecF"/>
</dbReference>
<evidence type="ECO:0000256" key="2">
    <source>
        <dbReference type="ARBA" id="ARBA00008016"/>
    </source>
</evidence>
<dbReference type="GO" id="GO:0005737">
    <property type="term" value="C:cytoplasm"/>
    <property type="evidence" value="ECO:0007669"/>
    <property type="project" value="UniProtKB-SubCell"/>
</dbReference>
<dbReference type="GO" id="GO:0005524">
    <property type="term" value="F:ATP binding"/>
    <property type="evidence" value="ECO:0007669"/>
    <property type="project" value="UniProtKB-UniRule"/>
</dbReference>
<evidence type="ECO:0000256" key="12">
    <source>
        <dbReference type="HAMAP-Rule" id="MF_00365"/>
    </source>
</evidence>
<dbReference type="Proteomes" id="UP000610862">
    <property type="component" value="Unassembled WGS sequence"/>
</dbReference>
<dbReference type="InterPro" id="IPR042174">
    <property type="entry name" value="RecF_2"/>
</dbReference>
<keyword evidence="6 12" id="KW-0547">Nucleotide-binding</keyword>
<evidence type="ECO:0000313" key="16">
    <source>
        <dbReference type="Proteomes" id="UP000610862"/>
    </source>
</evidence>
<keyword evidence="16" id="KW-1185">Reference proteome</keyword>
<dbReference type="PROSITE" id="PS00618">
    <property type="entry name" value="RECF_2"/>
    <property type="match status" value="1"/>
</dbReference>
<evidence type="ECO:0000313" key="15">
    <source>
        <dbReference type="EMBL" id="MBC8567925.1"/>
    </source>
</evidence>
<evidence type="ECO:0000256" key="1">
    <source>
        <dbReference type="ARBA" id="ARBA00004496"/>
    </source>
</evidence>
<feature type="binding site" evidence="12">
    <location>
        <begin position="30"/>
        <end position="37"/>
    </location>
    <ligand>
        <name>ATP</name>
        <dbReference type="ChEBI" id="CHEBI:30616"/>
    </ligand>
</feature>
<evidence type="ECO:0000256" key="11">
    <source>
        <dbReference type="ARBA" id="ARBA00023236"/>
    </source>
</evidence>
<comment type="subcellular location">
    <subcellularLocation>
        <location evidence="1 12 13">Cytoplasm</location>
    </subcellularLocation>
</comment>
<dbReference type="PANTHER" id="PTHR32182">
    <property type="entry name" value="DNA REPLICATION AND REPAIR PROTEIN RECF"/>
    <property type="match status" value="1"/>
</dbReference>
<dbReference type="InterPro" id="IPR003395">
    <property type="entry name" value="RecF/RecN/SMC_N"/>
</dbReference>
<dbReference type="RefSeq" id="WP_187525032.1">
    <property type="nucleotide sequence ID" value="NZ_JACRTA010000001.1"/>
</dbReference>
<dbReference type="PANTHER" id="PTHR32182:SF0">
    <property type="entry name" value="DNA REPLICATION AND REPAIR PROTEIN RECF"/>
    <property type="match status" value="1"/>
</dbReference>
<dbReference type="SUPFAM" id="SSF52540">
    <property type="entry name" value="P-loop containing nucleoside triphosphate hydrolases"/>
    <property type="match status" value="1"/>
</dbReference>
<protein>
    <recommendedName>
        <fullName evidence="3 12">DNA replication and repair protein RecF</fullName>
    </recommendedName>
</protein>
<dbReference type="PROSITE" id="PS00617">
    <property type="entry name" value="RECF_1"/>
    <property type="match status" value="1"/>
</dbReference>
<dbReference type="GO" id="GO:0006302">
    <property type="term" value="P:double-strand break repair"/>
    <property type="evidence" value="ECO:0007669"/>
    <property type="project" value="TreeGrafter"/>
</dbReference>
<keyword evidence="4 12" id="KW-0963">Cytoplasm</keyword>
<dbReference type="GO" id="GO:0003697">
    <property type="term" value="F:single-stranded DNA binding"/>
    <property type="evidence" value="ECO:0007669"/>
    <property type="project" value="UniProtKB-UniRule"/>
</dbReference>
<evidence type="ECO:0000256" key="10">
    <source>
        <dbReference type="ARBA" id="ARBA00023204"/>
    </source>
</evidence>
<dbReference type="GO" id="GO:0000731">
    <property type="term" value="P:DNA synthesis involved in DNA repair"/>
    <property type="evidence" value="ECO:0007669"/>
    <property type="project" value="TreeGrafter"/>
</dbReference>
<name>A0A926E7T5_9FIRM</name>
<dbReference type="GO" id="GO:0006260">
    <property type="term" value="P:DNA replication"/>
    <property type="evidence" value="ECO:0007669"/>
    <property type="project" value="UniProtKB-UniRule"/>
</dbReference>
<evidence type="ECO:0000256" key="4">
    <source>
        <dbReference type="ARBA" id="ARBA00022490"/>
    </source>
</evidence>
<dbReference type="Gene3D" id="1.20.1050.90">
    <property type="entry name" value="RecF/RecN/SMC, N-terminal domain"/>
    <property type="match status" value="1"/>
</dbReference>
<evidence type="ECO:0000256" key="3">
    <source>
        <dbReference type="ARBA" id="ARBA00020170"/>
    </source>
</evidence>
<dbReference type="InterPro" id="IPR018078">
    <property type="entry name" value="DNA-binding_RecF_CS"/>
</dbReference>
<evidence type="ECO:0000256" key="13">
    <source>
        <dbReference type="RuleBase" id="RU000578"/>
    </source>
</evidence>
<feature type="domain" description="RecF/RecN/SMC N-terminal" evidence="14">
    <location>
        <begin position="2"/>
        <end position="334"/>
    </location>
</feature>
<evidence type="ECO:0000256" key="8">
    <source>
        <dbReference type="ARBA" id="ARBA00022840"/>
    </source>
</evidence>
<dbReference type="GO" id="GO:0009432">
    <property type="term" value="P:SOS response"/>
    <property type="evidence" value="ECO:0007669"/>
    <property type="project" value="UniProtKB-UniRule"/>
</dbReference>
<sequence>MYIKRIELKDFRNYKELDVVFNENVNIFIGNNAQGKTNLLESIYLNAMARSFKTSKDKELIRFGKEFCKIRTTAYFDGDDHVNEIVVNKEGKKGIKLDGVKIKKTSELLDRVFIIIFSPEDMKIVKDEPEKRRKFVDRELCQIKPGYYSDLSDYKRTLKQRNTYLKESIIDVSILDIWDRELAKYGARVAVRRNEFIKKINDISRQIHSRISGGKEILDIKYESNIDVSDNTEKSFYQLLCDVREDDIKNRNTGRGPHKDDLKISADSIDLRKFGSQGQQRTAALSLKLSEIKLIEEEMGEKPILLLDDVLSELDNDRQTYLINSLGGNQLFITTTDISGKVARSLPEGKIFKINSGEIEIEI</sequence>
<evidence type="ECO:0000256" key="9">
    <source>
        <dbReference type="ARBA" id="ARBA00023125"/>
    </source>
</evidence>
<dbReference type="CDD" id="cd03242">
    <property type="entry name" value="ABC_RecF"/>
    <property type="match status" value="1"/>
</dbReference>
<keyword evidence="11 12" id="KW-0742">SOS response</keyword>
<evidence type="ECO:0000256" key="7">
    <source>
        <dbReference type="ARBA" id="ARBA00022763"/>
    </source>
</evidence>
<keyword evidence="7 12" id="KW-0227">DNA damage</keyword>
<keyword evidence="8 12" id="KW-0067">ATP-binding</keyword>
<gene>
    <name evidence="12 15" type="primary">recF</name>
    <name evidence="15" type="ORF">H8692_03980</name>
</gene>
<keyword evidence="9 12" id="KW-0238">DNA-binding</keyword>
<dbReference type="Pfam" id="PF02463">
    <property type="entry name" value="SMC_N"/>
    <property type="match status" value="1"/>
</dbReference>
<comment type="caution">
    <text evidence="15">The sequence shown here is derived from an EMBL/GenBank/DDBJ whole genome shotgun (WGS) entry which is preliminary data.</text>
</comment>
<organism evidence="15 16">
    <name type="scientific">Lentihominibacter hominis</name>
    <dbReference type="NCBI Taxonomy" id="2763645"/>
    <lineage>
        <taxon>Bacteria</taxon>
        <taxon>Bacillati</taxon>
        <taxon>Bacillota</taxon>
        <taxon>Clostridia</taxon>
        <taxon>Peptostreptococcales</taxon>
        <taxon>Anaerovoracaceae</taxon>
        <taxon>Lentihominibacter</taxon>
    </lineage>
</organism>